<dbReference type="GeneID" id="117538868"/>
<dbReference type="Pfam" id="PF15691">
    <property type="entry name" value="PPP1R32"/>
    <property type="match status" value="2"/>
</dbReference>
<proteinExistence type="predicted"/>
<feature type="region of interest" description="Disordered" evidence="1">
    <location>
        <begin position="1"/>
        <end position="26"/>
    </location>
</feature>
<evidence type="ECO:0000313" key="2">
    <source>
        <dbReference type="Proteomes" id="UP000515161"/>
    </source>
</evidence>
<dbReference type="PANTHER" id="PTHR34349">
    <property type="entry name" value="PROTEIN PHOSPHATASE 1 REGULATORY SUBUNIT 32"/>
    <property type="match status" value="1"/>
</dbReference>
<gene>
    <name evidence="3" type="primary">ppp1r32</name>
</gene>
<organism evidence="2 3">
    <name type="scientific">Gymnodraco acuticeps</name>
    <name type="common">Antarctic dragonfish</name>
    <dbReference type="NCBI Taxonomy" id="8218"/>
    <lineage>
        <taxon>Eukaryota</taxon>
        <taxon>Metazoa</taxon>
        <taxon>Chordata</taxon>
        <taxon>Craniata</taxon>
        <taxon>Vertebrata</taxon>
        <taxon>Euteleostomi</taxon>
        <taxon>Actinopterygii</taxon>
        <taxon>Neopterygii</taxon>
        <taxon>Teleostei</taxon>
        <taxon>Neoteleostei</taxon>
        <taxon>Acanthomorphata</taxon>
        <taxon>Eupercaria</taxon>
        <taxon>Perciformes</taxon>
        <taxon>Notothenioidei</taxon>
        <taxon>Bathydraconidae</taxon>
        <taxon>Gymnodraco</taxon>
    </lineage>
</organism>
<evidence type="ECO:0000256" key="1">
    <source>
        <dbReference type="SAM" id="MobiDB-lite"/>
    </source>
</evidence>
<dbReference type="AlphaFoldDB" id="A0A6P8TA62"/>
<evidence type="ECO:0000313" key="3">
    <source>
        <dbReference type="RefSeq" id="XP_034060693.1"/>
    </source>
</evidence>
<dbReference type="GO" id="GO:0019902">
    <property type="term" value="F:phosphatase binding"/>
    <property type="evidence" value="ECO:0007669"/>
    <property type="project" value="TreeGrafter"/>
</dbReference>
<dbReference type="InParanoid" id="A0A6P8TA62"/>
<sequence length="316" mass="35491">MAAQGRMVMPTGSRGRPTRNKLQNTSYVPGTANFSSYLGHPRGTGYTSNQRPAIFYRPSLDHIDNPQFGLLLSDSFTTQTKQHYQPHVRSDCWGSLPNLINKPRDSGFYQLRIHPKAETVEEKTEYQHFFVPHRQTPKVSQNRVTVAPRGESGFTEGTNLQLNTFQDKSCMVEPLQTHTVMTNDFIWPLFPQGTEARPSVCSSHFSHKTGFNRVAIAPLTCRASRLPSPQTKSNAPTAKTIGKKEPTGFILNAPNNQALPTTPFDGSHFNTHYKSTFCHDANWEKFKSGHTSAGIVSAKMDNGYNRRDTDRFMLRG</sequence>
<reference evidence="3" key="1">
    <citation type="submission" date="2025-08" db="UniProtKB">
        <authorList>
            <consortium name="RefSeq"/>
        </authorList>
    </citation>
    <scope>IDENTIFICATION</scope>
</reference>
<accession>A0A6P8TA62</accession>
<keyword evidence="2" id="KW-1185">Reference proteome</keyword>
<dbReference type="OrthoDB" id="9980630at2759"/>
<dbReference type="CTD" id="220004"/>
<protein>
    <submittedName>
        <fullName evidence="3">Protein phosphatase 1 regulatory subunit 32</fullName>
    </submittedName>
</protein>
<dbReference type="InterPro" id="IPR031410">
    <property type="entry name" value="SAXO4"/>
</dbReference>
<dbReference type="KEGG" id="gacu:117538868"/>
<dbReference type="RefSeq" id="XP_034060693.1">
    <property type="nucleotide sequence ID" value="XM_034204802.1"/>
</dbReference>
<name>A0A6P8TA62_GYMAC</name>
<dbReference type="PANTHER" id="PTHR34349:SF1">
    <property type="entry name" value="PROTEIN PHOSPHATASE 1 REGULATORY SUBUNIT 32"/>
    <property type="match status" value="1"/>
</dbReference>
<dbReference type="Proteomes" id="UP000515161">
    <property type="component" value="Unplaced"/>
</dbReference>